<protein>
    <recommendedName>
        <fullName evidence="3">Transposase DDE domain protein</fullName>
    </recommendedName>
</protein>
<gene>
    <name evidence="1" type="ORF">LEP1GSC035_3845</name>
</gene>
<dbReference type="EMBL" id="AHMH02000129">
    <property type="protein sequence ID" value="EMM99111.1"/>
    <property type="molecule type" value="Genomic_DNA"/>
</dbReference>
<accession>A0ABN0IXM3</accession>
<evidence type="ECO:0008006" key="3">
    <source>
        <dbReference type="Google" id="ProtNLM"/>
    </source>
</evidence>
<dbReference type="Proteomes" id="UP000012099">
    <property type="component" value="Unassembled WGS sequence"/>
</dbReference>
<reference evidence="1 2" key="1">
    <citation type="submission" date="2013-01" db="EMBL/GenBank/DDBJ databases">
        <authorList>
            <person name="Harkins D.M."/>
            <person name="Durkin A.S."/>
            <person name="Brinkac L.M."/>
            <person name="Haft D.H."/>
            <person name="Selengut J.D."/>
            <person name="Sanka R."/>
            <person name="DePew J."/>
            <person name="Purushe J."/>
            <person name="Whelen A.C."/>
            <person name="Vinetz J.M."/>
            <person name="Sutton G.G."/>
            <person name="Nierman W.C."/>
            <person name="Fouts D.E."/>
        </authorList>
    </citation>
    <scope>NUCLEOTIDE SEQUENCE [LARGE SCALE GENOMIC DNA]</scope>
    <source>
        <strain evidence="1 2">2007001578</strain>
    </source>
</reference>
<proteinExistence type="predicted"/>
<sequence>MRRDPNQISRLNGFRKSLGTCGALNLLEYTNILIWIQV</sequence>
<organism evidence="1 2">
    <name type="scientific">Leptospira noguchii str. 2007001578</name>
    <dbReference type="NCBI Taxonomy" id="1049974"/>
    <lineage>
        <taxon>Bacteria</taxon>
        <taxon>Pseudomonadati</taxon>
        <taxon>Spirochaetota</taxon>
        <taxon>Spirochaetia</taxon>
        <taxon>Leptospirales</taxon>
        <taxon>Leptospiraceae</taxon>
        <taxon>Leptospira</taxon>
    </lineage>
</organism>
<name>A0ABN0IXM3_9LEPT</name>
<evidence type="ECO:0000313" key="1">
    <source>
        <dbReference type="EMBL" id="EMM99111.1"/>
    </source>
</evidence>
<keyword evidence="2" id="KW-1185">Reference proteome</keyword>
<comment type="caution">
    <text evidence="1">The sequence shown here is derived from an EMBL/GenBank/DDBJ whole genome shotgun (WGS) entry which is preliminary data.</text>
</comment>
<evidence type="ECO:0000313" key="2">
    <source>
        <dbReference type="Proteomes" id="UP000012099"/>
    </source>
</evidence>